<reference evidence="3" key="1">
    <citation type="journal article" date="2019" name="Mol. Biol. Evol.">
        <title>Blast fungal genomes show frequent chromosomal changes, gene gains and losses, and effector gene turnover.</title>
        <authorList>
            <person name="Gomez Luciano L.B."/>
            <person name="Jason Tsai I."/>
            <person name="Chuma I."/>
            <person name="Tosa Y."/>
            <person name="Chen Y.H."/>
            <person name="Li J.Y."/>
            <person name="Li M.Y."/>
            <person name="Jade Lu M.Y."/>
            <person name="Nakayashiki H."/>
            <person name="Li W.H."/>
        </authorList>
    </citation>
    <scope>NUCLEOTIDE SEQUENCE</scope>
    <source>
        <strain evidence="3">NI907</strain>
    </source>
</reference>
<keyword evidence="2" id="KW-1185">Reference proteome</keyword>
<dbReference type="AlphaFoldDB" id="A0A6P8B898"/>
<evidence type="ECO:0000256" key="1">
    <source>
        <dbReference type="SAM" id="MobiDB-lite"/>
    </source>
</evidence>
<dbReference type="RefSeq" id="XP_030983363.1">
    <property type="nucleotide sequence ID" value="XM_031123290.1"/>
</dbReference>
<evidence type="ECO:0000313" key="2">
    <source>
        <dbReference type="Proteomes" id="UP000515153"/>
    </source>
</evidence>
<name>A0A6P8B898_PYRGI</name>
<protein>
    <submittedName>
        <fullName evidence="3">Uncharacterized protein</fullName>
    </submittedName>
</protein>
<reference evidence="3" key="2">
    <citation type="submission" date="2019-10" db="EMBL/GenBank/DDBJ databases">
        <authorList>
            <consortium name="NCBI Genome Project"/>
        </authorList>
    </citation>
    <scope>NUCLEOTIDE SEQUENCE</scope>
    <source>
        <strain evidence="3">NI907</strain>
    </source>
</reference>
<dbReference type="KEGG" id="pgri:PgNI_03235"/>
<gene>
    <name evidence="3" type="ORF">PgNI_03235</name>
</gene>
<sequence length="185" mass="20149">MLTIPDFRRLKRLSHTRNYTSWILISVNTQATFVLPLDKKWKNNNITLDALNRGGLLPRDGVDTNAKGGGGGSPLGHSGTSGDVQSCKILNWGDQARDRDDDARYCTPPPLDLCTVVAGSGSGGTYDVVVFGGSERYRGSSDVRVLAIPRFRCFRVPNIDRDQCAVVGDDQRQMLLLGGSVKRPA</sequence>
<feature type="region of interest" description="Disordered" evidence="1">
    <location>
        <begin position="59"/>
        <end position="82"/>
    </location>
</feature>
<dbReference type="Proteomes" id="UP000515153">
    <property type="component" value="Unplaced"/>
</dbReference>
<organism evidence="2 3">
    <name type="scientific">Pyricularia grisea</name>
    <name type="common">Crabgrass-specific blast fungus</name>
    <name type="synonym">Magnaporthe grisea</name>
    <dbReference type="NCBI Taxonomy" id="148305"/>
    <lineage>
        <taxon>Eukaryota</taxon>
        <taxon>Fungi</taxon>
        <taxon>Dikarya</taxon>
        <taxon>Ascomycota</taxon>
        <taxon>Pezizomycotina</taxon>
        <taxon>Sordariomycetes</taxon>
        <taxon>Sordariomycetidae</taxon>
        <taxon>Magnaporthales</taxon>
        <taxon>Pyriculariaceae</taxon>
        <taxon>Pyricularia</taxon>
    </lineage>
</organism>
<evidence type="ECO:0000313" key="3">
    <source>
        <dbReference type="RefSeq" id="XP_030983363.1"/>
    </source>
</evidence>
<dbReference type="GeneID" id="41958200"/>
<accession>A0A6P8B898</accession>
<proteinExistence type="predicted"/>
<reference evidence="3" key="3">
    <citation type="submission" date="2025-08" db="UniProtKB">
        <authorList>
            <consortium name="RefSeq"/>
        </authorList>
    </citation>
    <scope>IDENTIFICATION</scope>
    <source>
        <strain evidence="3">NI907</strain>
    </source>
</reference>